<evidence type="ECO:0000259" key="13">
    <source>
        <dbReference type="Pfam" id="PF00925"/>
    </source>
</evidence>
<keyword evidence="5 12" id="KW-0479">Metal-binding</keyword>
<comment type="pathway">
    <text evidence="1 12">Cofactor biosynthesis; riboflavin biosynthesis; 5-amino-6-(D-ribitylamino)uracil from GTP: step 1/4.</text>
</comment>
<evidence type="ECO:0000256" key="9">
    <source>
        <dbReference type="ARBA" id="ARBA00023134"/>
    </source>
</evidence>
<feature type="binding site" evidence="12">
    <location>
        <position position="263"/>
    </location>
    <ligand>
        <name>Zn(2+)</name>
        <dbReference type="ChEBI" id="CHEBI:29105"/>
        <note>catalytic</note>
    </ligand>
</feature>
<evidence type="ECO:0000256" key="3">
    <source>
        <dbReference type="ARBA" id="ARBA00008976"/>
    </source>
</evidence>
<dbReference type="GO" id="GO:0003935">
    <property type="term" value="F:GTP cyclohydrolase II activity"/>
    <property type="evidence" value="ECO:0007669"/>
    <property type="project" value="UniProtKB-UniRule"/>
</dbReference>
<feature type="binding site" evidence="12">
    <location>
        <begin position="245"/>
        <end position="249"/>
    </location>
    <ligand>
        <name>GTP</name>
        <dbReference type="ChEBI" id="CHEBI:37565"/>
    </ligand>
</feature>
<keyword evidence="9 12" id="KW-0342">GTP-binding</keyword>
<dbReference type="Gene3D" id="3.40.50.10990">
    <property type="entry name" value="GTP cyclohydrolase II"/>
    <property type="match status" value="1"/>
</dbReference>
<keyword evidence="7 12" id="KW-0378">Hydrolase</keyword>
<evidence type="ECO:0000256" key="7">
    <source>
        <dbReference type="ARBA" id="ARBA00022801"/>
    </source>
</evidence>
<dbReference type="InterPro" id="IPR036144">
    <property type="entry name" value="RibA-like_sf"/>
</dbReference>
<protein>
    <recommendedName>
        <fullName evidence="12">GTP cyclohydrolase-2</fullName>
        <ecNumber evidence="12">3.5.4.25</ecNumber>
    </recommendedName>
    <alternativeName>
        <fullName evidence="12">GTP cyclohydrolase II</fullName>
    </alternativeName>
</protein>
<evidence type="ECO:0000256" key="10">
    <source>
        <dbReference type="ARBA" id="ARBA00043932"/>
    </source>
</evidence>
<dbReference type="Proteomes" id="UP000217076">
    <property type="component" value="Unassembled WGS sequence"/>
</dbReference>
<feature type="binding site" evidence="12">
    <location>
        <begin position="288"/>
        <end position="290"/>
    </location>
    <ligand>
        <name>GTP</name>
        <dbReference type="ChEBI" id="CHEBI:37565"/>
    </ligand>
</feature>
<dbReference type="AlphaFoldDB" id="A0A1G8FX27"/>
<dbReference type="GO" id="GO:0009231">
    <property type="term" value="P:riboflavin biosynthetic process"/>
    <property type="evidence" value="ECO:0007669"/>
    <property type="project" value="UniProtKB-UniRule"/>
</dbReference>
<feature type="binding site" evidence="12">
    <location>
        <position position="350"/>
    </location>
    <ligand>
        <name>GTP</name>
        <dbReference type="ChEBI" id="CHEBI:37565"/>
    </ligand>
</feature>
<gene>
    <name evidence="12" type="primary">ribA</name>
    <name evidence="14" type="ORF">SAMN05421742_11711</name>
</gene>
<dbReference type="FunFam" id="3.40.50.10990:FF:000001">
    <property type="entry name" value="Riboflavin biosynthesis protein RibBA"/>
    <property type="match status" value="1"/>
</dbReference>
<dbReference type="UniPathway" id="UPA00275">
    <property type="reaction ID" value="UER00400"/>
</dbReference>
<dbReference type="OrthoDB" id="9793111at2"/>
<dbReference type="STRING" id="83401.SAMN05421742_11711"/>
<dbReference type="SUPFAM" id="SSF142695">
    <property type="entry name" value="RibA-like"/>
    <property type="match status" value="1"/>
</dbReference>
<evidence type="ECO:0000256" key="8">
    <source>
        <dbReference type="ARBA" id="ARBA00022833"/>
    </source>
</evidence>
<dbReference type="RefSeq" id="WP_092621864.1">
    <property type="nucleotide sequence ID" value="NZ_FNCV01000017.1"/>
</dbReference>
<dbReference type="SUPFAM" id="SSF55821">
    <property type="entry name" value="YrdC/RibB"/>
    <property type="match status" value="1"/>
</dbReference>
<reference evidence="15" key="1">
    <citation type="submission" date="2016-10" db="EMBL/GenBank/DDBJ databases">
        <authorList>
            <person name="Varghese N."/>
            <person name="Submissions S."/>
        </authorList>
    </citation>
    <scope>NUCLEOTIDE SEQUENCE [LARGE SCALE GENOMIC DNA]</scope>
    <source>
        <strain evidence="15">930I</strain>
    </source>
</reference>
<sequence>MSRSHTSPSPFGRHAAPDARTVNRVVGDIRHGLPVVVTPASPEQAALVVLAAEGITPQALDALGRLAGAAPRLLVTGRRAMVMGLIPPSSAPDHNSPLALLAGPEAPLDAAAIARLAAPGSEADRPGAQPDAFPWRTADKPVERAAVQVMKAARLLPAAVVAEVPSAAPAEWAAANSLLSVGADQALDYEPALARGLRQVGAARVPLKGAEETRVLAFRPADGGIEHIALVIGQPGADGQPVLTRLHSECFTGDLLGSLRCDCGDQLRGAIEAIAEAGSGVLLYLAQEGRGIGLVNKLRAYELQDMGYDTLDANEQLGFDDDERIYLPAAEILARLGISRVRLMTNNPAKLRALARHGVEVTERVPHVFEASCHARSYLHTKATRSGHLF</sequence>
<comment type="similarity">
    <text evidence="2">In the N-terminal section; belongs to the DHBP synthase family.</text>
</comment>
<dbReference type="InterPro" id="IPR032677">
    <property type="entry name" value="GTP_cyclohydro_II"/>
</dbReference>
<evidence type="ECO:0000256" key="2">
    <source>
        <dbReference type="ARBA" id="ARBA00005520"/>
    </source>
</evidence>
<keyword evidence="6 12" id="KW-0547">Nucleotide-binding</keyword>
<dbReference type="GO" id="GO:0005829">
    <property type="term" value="C:cytosol"/>
    <property type="evidence" value="ECO:0007669"/>
    <property type="project" value="TreeGrafter"/>
</dbReference>
<comment type="cofactor">
    <cofactor evidence="12">
        <name>Zn(2+)</name>
        <dbReference type="ChEBI" id="CHEBI:29105"/>
    </cofactor>
    <text evidence="12">Binds 1 zinc ion per subunit.</text>
</comment>
<dbReference type="GO" id="GO:0005525">
    <property type="term" value="F:GTP binding"/>
    <property type="evidence" value="ECO:0007669"/>
    <property type="project" value="UniProtKB-KW"/>
</dbReference>
<keyword evidence="4 12" id="KW-0686">Riboflavin biosynthesis</keyword>
<feature type="active site" description="Nucleophile" evidence="12">
    <location>
        <position position="324"/>
    </location>
</feature>
<dbReference type="HAMAP" id="MF_00179">
    <property type="entry name" value="RibA"/>
    <property type="match status" value="1"/>
</dbReference>
<dbReference type="PANTHER" id="PTHR21327:SF18">
    <property type="entry name" value="3,4-DIHYDROXY-2-BUTANONE 4-PHOSPHATE SYNTHASE"/>
    <property type="match status" value="1"/>
</dbReference>
<feature type="binding site" evidence="12">
    <location>
        <position position="310"/>
    </location>
    <ligand>
        <name>GTP</name>
        <dbReference type="ChEBI" id="CHEBI:37565"/>
    </ligand>
</feature>
<evidence type="ECO:0000256" key="11">
    <source>
        <dbReference type="ARBA" id="ARBA00049295"/>
    </source>
</evidence>
<evidence type="ECO:0000313" key="14">
    <source>
        <dbReference type="EMBL" id="SDH86708.1"/>
    </source>
</evidence>
<feature type="binding site" evidence="12">
    <location>
        <position position="266"/>
    </location>
    <ligand>
        <name>GTP</name>
        <dbReference type="ChEBI" id="CHEBI:37565"/>
    </ligand>
</feature>
<feature type="binding site" evidence="12">
    <location>
        <position position="250"/>
    </location>
    <ligand>
        <name>Zn(2+)</name>
        <dbReference type="ChEBI" id="CHEBI:29105"/>
        <note>catalytic</note>
    </ligand>
</feature>
<evidence type="ECO:0000256" key="12">
    <source>
        <dbReference type="HAMAP-Rule" id="MF_00179"/>
    </source>
</evidence>
<dbReference type="GO" id="GO:0008270">
    <property type="term" value="F:zinc ion binding"/>
    <property type="evidence" value="ECO:0007669"/>
    <property type="project" value="UniProtKB-UniRule"/>
</dbReference>
<dbReference type="PANTHER" id="PTHR21327">
    <property type="entry name" value="GTP CYCLOHYDROLASE II-RELATED"/>
    <property type="match status" value="1"/>
</dbReference>
<accession>A0A1G8FX27</accession>
<comment type="similarity">
    <text evidence="3">In the C-terminal section; belongs to the GTP cyclohydrolase II family.</text>
</comment>
<dbReference type="Pfam" id="PF00925">
    <property type="entry name" value="GTP_cyclohydro2"/>
    <property type="match status" value="1"/>
</dbReference>
<organism evidence="14 15">
    <name type="scientific">Roseospirillum parvum</name>
    <dbReference type="NCBI Taxonomy" id="83401"/>
    <lineage>
        <taxon>Bacteria</taxon>
        <taxon>Pseudomonadati</taxon>
        <taxon>Pseudomonadota</taxon>
        <taxon>Alphaproteobacteria</taxon>
        <taxon>Rhodospirillales</taxon>
        <taxon>Rhodospirillaceae</taxon>
        <taxon>Roseospirillum</taxon>
    </lineage>
</organism>
<evidence type="ECO:0000313" key="15">
    <source>
        <dbReference type="Proteomes" id="UP000217076"/>
    </source>
</evidence>
<feature type="active site" description="Proton acceptor" evidence="12">
    <location>
        <position position="322"/>
    </location>
</feature>
<dbReference type="InterPro" id="IPR000926">
    <property type="entry name" value="RibA"/>
</dbReference>
<comment type="similarity">
    <text evidence="12">Belongs to the GTP cyclohydrolase II family.</text>
</comment>
<keyword evidence="15" id="KW-1185">Reference proteome</keyword>
<dbReference type="EC" id="3.5.4.25" evidence="12"/>
<feature type="binding site" evidence="12">
    <location>
        <position position="261"/>
    </location>
    <ligand>
        <name>Zn(2+)</name>
        <dbReference type="ChEBI" id="CHEBI:29105"/>
        <note>catalytic</note>
    </ligand>
</feature>
<dbReference type="PIRSF" id="PIRSF001259">
    <property type="entry name" value="RibA"/>
    <property type="match status" value="1"/>
</dbReference>
<name>A0A1G8FX27_9PROT</name>
<dbReference type="CDD" id="cd00641">
    <property type="entry name" value="GTP_cyclohydro2"/>
    <property type="match status" value="1"/>
</dbReference>
<evidence type="ECO:0000256" key="1">
    <source>
        <dbReference type="ARBA" id="ARBA00004853"/>
    </source>
</evidence>
<dbReference type="NCBIfam" id="NF001591">
    <property type="entry name" value="PRK00393.1"/>
    <property type="match status" value="1"/>
</dbReference>
<evidence type="ECO:0000256" key="6">
    <source>
        <dbReference type="ARBA" id="ARBA00022741"/>
    </source>
</evidence>
<evidence type="ECO:0000256" key="4">
    <source>
        <dbReference type="ARBA" id="ARBA00022619"/>
    </source>
</evidence>
<proteinExistence type="inferred from homology"/>
<comment type="catalytic activity">
    <reaction evidence="11 12">
        <text>GTP + 4 H2O = 2,5-diamino-6-hydroxy-4-(5-phosphoribosylamino)-pyrimidine + formate + 2 phosphate + 3 H(+)</text>
        <dbReference type="Rhea" id="RHEA:23704"/>
        <dbReference type="ChEBI" id="CHEBI:15377"/>
        <dbReference type="ChEBI" id="CHEBI:15378"/>
        <dbReference type="ChEBI" id="CHEBI:15740"/>
        <dbReference type="ChEBI" id="CHEBI:37565"/>
        <dbReference type="ChEBI" id="CHEBI:43474"/>
        <dbReference type="ChEBI" id="CHEBI:58614"/>
        <dbReference type="EC" id="3.5.4.25"/>
    </reaction>
</comment>
<keyword evidence="8 12" id="KW-0862">Zinc</keyword>
<evidence type="ECO:0000256" key="5">
    <source>
        <dbReference type="ARBA" id="ARBA00022723"/>
    </source>
</evidence>
<dbReference type="InterPro" id="IPR017945">
    <property type="entry name" value="DHBP_synth_RibB-like_a/b_dom"/>
</dbReference>
<dbReference type="EMBL" id="FNCV01000017">
    <property type="protein sequence ID" value="SDH86708.1"/>
    <property type="molecule type" value="Genomic_DNA"/>
</dbReference>
<feature type="binding site" evidence="12">
    <location>
        <position position="345"/>
    </location>
    <ligand>
        <name>GTP</name>
        <dbReference type="ChEBI" id="CHEBI:37565"/>
    </ligand>
</feature>
<feature type="domain" description="GTP cyclohydrolase II" evidence="13">
    <location>
        <begin position="202"/>
        <end position="366"/>
    </location>
</feature>
<comment type="function">
    <text evidence="10 12">Catalyzes the conversion of GTP to 2,5-diamino-6-ribosylamino-4(3H)-pyrimidinone 5'-phosphate (DARP), formate and pyrophosphate.</text>
</comment>